<comment type="subcellular location">
    <subcellularLocation>
        <location evidence="3">Cytoplasm</location>
    </subcellularLocation>
</comment>
<protein>
    <recommendedName>
        <fullName evidence="3">Sulfur carrier protein FdhD</fullName>
    </recommendedName>
</protein>
<comment type="function">
    <text evidence="3">Required for formate dehydrogenase (FDH) activity. Acts as a sulfur carrier protein that transfers sulfur from IscS to the molybdenum cofactor prior to its insertion into FDH.</text>
</comment>
<dbReference type="SUPFAM" id="SSF53927">
    <property type="entry name" value="Cytidine deaminase-like"/>
    <property type="match status" value="1"/>
</dbReference>
<feature type="binding site" evidence="3">
    <location>
        <begin position="256"/>
        <end position="261"/>
    </location>
    <ligand>
        <name>Mo-bis(molybdopterin guanine dinucleotide)</name>
        <dbReference type="ChEBI" id="CHEBI:60539"/>
    </ligand>
</feature>
<comment type="caution">
    <text evidence="4">The sequence shown here is derived from an EMBL/GenBank/DDBJ whole genome shotgun (WGS) entry which is preliminary data.</text>
</comment>
<reference evidence="4 5" key="1">
    <citation type="submission" date="2019-03" db="EMBL/GenBank/DDBJ databases">
        <title>Genomic Encyclopedia of Type Strains, Phase IV (KMG-IV): sequencing the most valuable type-strain genomes for metagenomic binning, comparative biology and taxonomic classification.</title>
        <authorList>
            <person name="Goeker M."/>
        </authorList>
    </citation>
    <scope>NUCLEOTIDE SEQUENCE [LARGE SCALE GENOMIC DNA]</scope>
    <source>
        <strain evidence="4 5">DSM 100059</strain>
    </source>
</reference>
<dbReference type="GO" id="GO:0006777">
    <property type="term" value="P:Mo-molybdopterin cofactor biosynthetic process"/>
    <property type="evidence" value="ECO:0007669"/>
    <property type="project" value="UniProtKB-UniRule"/>
</dbReference>
<dbReference type="HAMAP" id="MF_00187">
    <property type="entry name" value="FdhD"/>
    <property type="match status" value="1"/>
</dbReference>
<dbReference type="PANTHER" id="PTHR30592:SF1">
    <property type="entry name" value="SULFUR CARRIER PROTEIN FDHD"/>
    <property type="match status" value="1"/>
</dbReference>
<dbReference type="NCBIfam" id="TIGR00129">
    <property type="entry name" value="fdhD_narQ"/>
    <property type="match status" value="1"/>
</dbReference>
<gene>
    <name evidence="3" type="primary">fdhD</name>
    <name evidence="4" type="ORF">EDB95_4838</name>
</gene>
<dbReference type="RefSeq" id="WP_133998443.1">
    <property type="nucleotide sequence ID" value="NZ_SODV01000002.1"/>
</dbReference>
<dbReference type="Gene3D" id="3.10.20.10">
    <property type="match status" value="1"/>
</dbReference>
<dbReference type="EMBL" id="SODV01000002">
    <property type="protein sequence ID" value="TDW97001.1"/>
    <property type="molecule type" value="Genomic_DNA"/>
</dbReference>
<name>A0A4R8DH24_9BACT</name>
<accession>A0A4R8DH24</accession>
<keyword evidence="1 3" id="KW-0963">Cytoplasm</keyword>
<keyword evidence="2 3" id="KW-0501">Molybdenum cofactor biosynthesis</keyword>
<dbReference type="Pfam" id="PF02634">
    <property type="entry name" value="FdhD-NarQ"/>
    <property type="match status" value="1"/>
</dbReference>
<keyword evidence="5" id="KW-1185">Reference proteome</keyword>
<evidence type="ECO:0000313" key="5">
    <source>
        <dbReference type="Proteomes" id="UP000294498"/>
    </source>
</evidence>
<sequence length="273" mass="28987">MENPAISGVDIRRYSGGQLSPSQDRLAVEEPLEIRLVYGPLEARVLQNISVTMRTPGADRELALGFLFTEGILKDIASVLSCTVSGNVMTVEIRPGVVPHLSSVARNFYATSSCGVCGKASIDAISVVSPYRSFVSSLCVPASVLYGLPTSLTAAQDVFALTGGLHASALFDPEGHLWCMREDVGRHNALDKVIGFAFSAGMLPLDNSLLLLSGRAGFELIQKAAMAGIKVVAAIGPPSSLALQLARENGMTLVGFLRGEKFNVYCGEERINL</sequence>
<dbReference type="Gene3D" id="3.40.140.10">
    <property type="entry name" value="Cytidine Deaminase, domain 2"/>
    <property type="match status" value="1"/>
</dbReference>
<organism evidence="4 5">
    <name type="scientific">Dinghuibacter silviterrae</name>
    <dbReference type="NCBI Taxonomy" id="1539049"/>
    <lineage>
        <taxon>Bacteria</taxon>
        <taxon>Pseudomonadati</taxon>
        <taxon>Bacteroidota</taxon>
        <taxon>Chitinophagia</taxon>
        <taxon>Chitinophagales</taxon>
        <taxon>Chitinophagaceae</taxon>
        <taxon>Dinghuibacter</taxon>
    </lineage>
</organism>
<comment type="similarity">
    <text evidence="3">Belongs to the FdhD family.</text>
</comment>
<dbReference type="GO" id="GO:0005737">
    <property type="term" value="C:cytoplasm"/>
    <property type="evidence" value="ECO:0007669"/>
    <property type="project" value="UniProtKB-SubCell"/>
</dbReference>
<dbReference type="InterPro" id="IPR016193">
    <property type="entry name" value="Cytidine_deaminase-like"/>
</dbReference>
<dbReference type="Proteomes" id="UP000294498">
    <property type="component" value="Unassembled WGS sequence"/>
</dbReference>
<dbReference type="PANTHER" id="PTHR30592">
    <property type="entry name" value="FORMATE DEHYDROGENASE"/>
    <property type="match status" value="1"/>
</dbReference>
<proteinExistence type="inferred from homology"/>
<evidence type="ECO:0000256" key="2">
    <source>
        <dbReference type="ARBA" id="ARBA00023150"/>
    </source>
</evidence>
<dbReference type="InterPro" id="IPR003786">
    <property type="entry name" value="FdhD"/>
</dbReference>
<dbReference type="OrthoDB" id="9782042at2"/>
<evidence type="ECO:0000256" key="3">
    <source>
        <dbReference type="HAMAP-Rule" id="MF_00187"/>
    </source>
</evidence>
<dbReference type="AlphaFoldDB" id="A0A4R8DH24"/>
<feature type="active site" description="Cysteine persulfide intermediate" evidence="3">
    <location>
        <position position="114"/>
    </location>
</feature>
<evidence type="ECO:0000313" key="4">
    <source>
        <dbReference type="EMBL" id="TDW97001.1"/>
    </source>
</evidence>
<evidence type="ECO:0000256" key="1">
    <source>
        <dbReference type="ARBA" id="ARBA00022490"/>
    </source>
</evidence>
<dbReference type="PIRSF" id="PIRSF015626">
    <property type="entry name" value="FdhD"/>
    <property type="match status" value="1"/>
</dbReference>
<dbReference type="GO" id="GO:0016783">
    <property type="term" value="F:sulfurtransferase activity"/>
    <property type="evidence" value="ECO:0007669"/>
    <property type="project" value="InterPro"/>
</dbReference>
<dbReference type="GO" id="GO:0097163">
    <property type="term" value="F:sulfur carrier activity"/>
    <property type="evidence" value="ECO:0007669"/>
    <property type="project" value="UniProtKB-UniRule"/>
</dbReference>